<name>A0A0K2SIY1_LIMPI</name>
<evidence type="ECO:0000256" key="6">
    <source>
        <dbReference type="ARBA" id="ARBA00023136"/>
    </source>
</evidence>
<dbReference type="GO" id="GO:0055085">
    <property type="term" value="P:transmembrane transport"/>
    <property type="evidence" value="ECO:0007669"/>
    <property type="project" value="InterPro"/>
</dbReference>
<dbReference type="STRING" id="1555112.LIP_1130"/>
<dbReference type="GO" id="GO:0005886">
    <property type="term" value="C:plasma membrane"/>
    <property type="evidence" value="ECO:0007669"/>
    <property type="project" value="UniProtKB-SubCell"/>
</dbReference>
<organism evidence="9 10">
    <name type="scientific">Limnochorda pilosa</name>
    <dbReference type="NCBI Taxonomy" id="1555112"/>
    <lineage>
        <taxon>Bacteria</taxon>
        <taxon>Bacillati</taxon>
        <taxon>Bacillota</taxon>
        <taxon>Limnochordia</taxon>
        <taxon>Limnochordales</taxon>
        <taxon>Limnochordaceae</taxon>
        <taxon>Limnochorda</taxon>
    </lineage>
</organism>
<evidence type="ECO:0000256" key="4">
    <source>
        <dbReference type="ARBA" id="ARBA00022692"/>
    </source>
</evidence>
<evidence type="ECO:0000256" key="5">
    <source>
        <dbReference type="ARBA" id="ARBA00022989"/>
    </source>
</evidence>
<reference evidence="10" key="2">
    <citation type="journal article" date="2016" name="Int. J. Syst. Evol. Microbiol.">
        <title>Complete genome sequence and cell structure of Limnochorda pilosa, a Gram-negative spore-former within the phylum Firmicutes.</title>
        <authorList>
            <person name="Watanabe M."/>
            <person name="Kojima H."/>
            <person name="Fukui M."/>
        </authorList>
    </citation>
    <scope>NUCLEOTIDE SEQUENCE [LARGE SCALE GENOMIC DNA]</scope>
    <source>
        <strain evidence="10">HC45</strain>
    </source>
</reference>
<keyword evidence="6 7" id="KW-0472">Membrane</keyword>
<comment type="subcellular location">
    <subcellularLocation>
        <location evidence="1 7">Cell membrane</location>
        <topology evidence="1 7">Multi-pass membrane protein</topology>
    </subcellularLocation>
</comment>
<keyword evidence="3" id="KW-1003">Cell membrane</keyword>
<protein>
    <recommendedName>
        <fullName evidence="8">ABC transmembrane type-1 domain-containing protein</fullName>
    </recommendedName>
</protein>
<proteinExistence type="inferred from homology"/>
<dbReference type="CDD" id="cd06261">
    <property type="entry name" value="TM_PBP2"/>
    <property type="match status" value="1"/>
</dbReference>
<feature type="transmembrane region" description="Helical" evidence="7">
    <location>
        <begin position="242"/>
        <end position="264"/>
    </location>
</feature>
<feature type="transmembrane region" description="Helical" evidence="7">
    <location>
        <begin position="118"/>
        <end position="138"/>
    </location>
</feature>
<evidence type="ECO:0000256" key="7">
    <source>
        <dbReference type="RuleBase" id="RU363032"/>
    </source>
</evidence>
<keyword evidence="4 7" id="KW-0812">Transmembrane</keyword>
<feature type="domain" description="ABC transmembrane type-1" evidence="8">
    <location>
        <begin position="80"/>
        <end position="262"/>
    </location>
</feature>
<keyword evidence="10" id="KW-1185">Reference proteome</keyword>
<dbReference type="OrthoDB" id="9804353at2"/>
<dbReference type="EMBL" id="AP014924">
    <property type="protein sequence ID" value="BAS26987.1"/>
    <property type="molecule type" value="Genomic_DNA"/>
</dbReference>
<sequence>MARGRVDGEAGWRGLRTLGLPAGRRFRRLPGAGHILSLWTLMAAWWLLSLLLSETVLPGPWTTVRLLVEEVTRGHLLHHLGVSLRRVAMAFTLAMGAGSAAGAAMGASRLVNGLLEGWMLVGLSLPRIVYIVLAYVLLGLNDRAAVAAVALSVAPSVAAQVRAATQAVDHGLVEMARAFRRSPAVVWVRVVTPQLLPHVLGAARGALSLAWKMVVFAELMGRTDGVGYQISFFFQMFDMGGILAYALATILVVALLDLGVLGTVERLAFRWRRPTWDREER</sequence>
<dbReference type="KEGG" id="lpil:LIP_1130"/>
<evidence type="ECO:0000256" key="2">
    <source>
        <dbReference type="ARBA" id="ARBA00022448"/>
    </source>
</evidence>
<dbReference type="PROSITE" id="PS50928">
    <property type="entry name" value="ABC_TM1"/>
    <property type="match status" value="1"/>
</dbReference>
<evidence type="ECO:0000256" key="3">
    <source>
        <dbReference type="ARBA" id="ARBA00022475"/>
    </source>
</evidence>
<keyword evidence="5 7" id="KW-1133">Transmembrane helix</keyword>
<dbReference type="Gene3D" id="1.10.3720.10">
    <property type="entry name" value="MetI-like"/>
    <property type="match status" value="1"/>
</dbReference>
<dbReference type="AlphaFoldDB" id="A0A0K2SIY1"/>
<gene>
    <name evidence="9" type="ORF">LIP_1130</name>
</gene>
<feature type="transmembrane region" description="Helical" evidence="7">
    <location>
        <begin position="186"/>
        <end position="211"/>
    </location>
</feature>
<comment type="similarity">
    <text evidence="7">Belongs to the binding-protein-dependent transport system permease family.</text>
</comment>
<dbReference type="Pfam" id="PF00528">
    <property type="entry name" value="BPD_transp_1"/>
    <property type="match status" value="1"/>
</dbReference>
<evidence type="ECO:0000313" key="9">
    <source>
        <dbReference type="EMBL" id="BAS26987.1"/>
    </source>
</evidence>
<dbReference type="PANTHER" id="PTHR30151:SF38">
    <property type="entry name" value="ALIPHATIC SULFONATES TRANSPORT PERMEASE PROTEIN SSUC-RELATED"/>
    <property type="match status" value="1"/>
</dbReference>
<evidence type="ECO:0000313" key="10">
    <source>
        <dbReference type="Proteomes" id="UP000065807"/>
    </source>
</evidence>
<dbReference type="InterPro" id="IPR000515">
    <property type="entry name" value="MetI-like"/>
</dbReference>
<dbReference type="Proteomes" id="UP000065807">
    <property type="component" value="Chromosome"/>
</dbReference>
<dbReference type="InterPro" id="IPR035906">
    <property type="entry name" value="MetI-like_sf"/>
</dbReference>
<accession>A0A0K2SIY1</accession>
<keyword evidence="2 7" id="KW-0813">Transport</keyword>
<feature type="transmembrane region" description="Helical" evidence="7">
    <location>
        <begin position="32"/>
        <end position="52"/>
    </location>
</feature>
<reference evidence="10" key="1">
    <citation type="submission" date="2015-07" db="EMBL/GenBank/DDBJ databases">
        <title>Complete genome sequence and phylogenetic analysis of Limnochorda pilosa.</title>
        <authorList>
            <person name="Watanabe M."/>
            <person name="Kojima H."/>
            <person name="Fukui M."/>
        </authorList>
    </citation>
    <scope>NUCLEOTIDE SEQUENCE [LARGE SCALE GENOMIC DNA]</scope>
    <source>
        <strain evidence="10">HC45</strain>
    </source>
</reference>
<dbReference type="SUPFAM" id="SSF161098">
    <property type="entry name" value="MetI-like"/>
    <property type="match status" value="1"/>
</dbReference>
<evidence type="ECO:0000259" key="8">
    <source>
        <dbReference type="PROSITE" id="PS50928"/>
    </source>
</evidence>
<evidence type="ECO:0000256" key="1">
    <source>
        <dbReference type="ARBA" id="ARBA00004651"/>
    </source>
</evidence>
<dbReference type="PANTHER" id="PTHR30151">
    <property type="entry name" value="ALKANE SULFONATE ABC TRANSPORTER-RELATED, MEMBRANE SUBUNIT"/>
    <property type="match status" value="1"/>
</dbReference>
<dbReference type="RefSeq" id="WP_068135233.1">
    <property type="nucleotide sequence ID" value="NZ_AP014924.1"/>
</dbReference>